<dbReference type="RefSeq" id="WP_353541936.1">
    <property type="nucleotide sequence ID" value="NZ_BAABRN010000016.1"/>
</dbReference>
<name>A0ABP9VBH0_9DEIO</name>
<evidence type="ECO:0000256" key="4">
    <source>
        <dbReference type="ARBA" id="ARBA00022525"/>
    </source>
</evidence>
<evidence type="ECO:0000259" key="8">
    <source>
        <dbReference type="Pfam" id="PF24708"/>
    </source>
</evidence>
<dbReference type="InterPro" id="IPR056304">
    <property type="entry name" value="Lip-like_C"/>
</dbReference>
<proteinExistence type="predicted"/>
<comment type="catalytic activity">
    <reaction evidence="1">
        <text>a triacylglycerol + H2O = a diacylglycerol + a fatty acid + H(+)</text>
        <dbReference type="Rhea" id="RHEA:12044"/>
        <dbReference type="ChEBI" id="CHEBI:15377"/>
        <dbReference type="ChEBI" id="CHEBI:15378"/>
        <dbReference type="ChEBI" id="CHEBI:17855"/>
        <dbReference type="ChEBI" id="CHEBI:18035"/>
        <dbReference type="ChEBI" id="CHEBI:28868"/>
        <dbReference type="EC" id="3.1.1.3"/>
    </reaction>
</comment>
<evidence type="ECO:0000313" key="10">
    <source>
        <dbReference type="Proteomes" id="UP001458946"/>
    </source>
</evidence>
<dbReference type="Proteomes" id="UP001458946">
    <property type="component" value="Unassembled WGS sequence"/>
</dbReference>
<comment type="subcellular location">
    <subcellularLocation>
        <location evidence="2">Secreted</location>
    </subcellularLocation>
</comment>
<dbReference type="Gene3D" id="3.40.50.1820">
    <property type="entry name" value="alpha/beta hydrolase"/>
    <property type="match status" value="1"/>
</dbReference>
<dbReference type="Pfam" id="PF24708">
    <property type="entry name" value="Lip_C"/>
    <property type="match status" value="1"/>
</dbReference>
<dbReference type="InterPro" id="IPR029058">
    <property type="entry name" value="AB_hydrolase_fold"/>
</dbReference>
<dbReference type="PANTHER" id="PTHR34043:SF3">
    <property type="entry name" value="ALPHA_BETA-HYDROLASES SUPERFAMILY PROTEIN"/>
    <property type="match status" value="1"/>
</dbReference>
<dbReference type="SUPFAM" id="SSF53474">
    <property type="entry name" value="alpha/beta-Hydrolases"/>
    <property type="match status" value="1"/>
</dbReference>
<dbReference type="PANTHER" id="PTHR34043">
    <property type="entry name" value="ALPHA/BETA-HYDROLASES SUPERFAMILY PROTEIN"/>
    <property type="match status" value="1"/>
</dbReference>
<comment type="caution">
    <text evidence="9">The sequence shown here is derived from an EMBL/GenBank/DDBJ whole genome shotgun (WGS) entry which is preliminary data.</text>
</comment>
<evidence type="ECO:0000313" key="9">
    <source>
        <dbReference type="EMBL" id="GAA5501966.1"/>
    </source>
</evidence>
<dbReference type="EC" id="3.1.1.3" evidence="3"/>
<keyword evidence="6" id="KW-0378">Hydrolase</keyword>
<keyword evidence="4" id="KW-0964">Secreted</keyword>
<evidence type="ECO:0000256" key="5">
    <source>
        <dbReference type="ARBA" id="ARBA00022729"/>
    </source>
</evidence>
<reference evidence="9 10" key="1">
    <citation type="submission" date="2024-02" db="EMBL/GenBank/DDBJ databases">
        <title>Deinococcus xinjiangensis NBRC 107630.</title>
        <authorList>
            <person name="Ichikawa N."/>
            <person name="Katano-Makiyama Y."/>
            <person name="Hidaka K."/>
        </authorList>
    </citation>
    <scope>NUCLEOTIDE SEQUENCE [LARGE SCALE GENOMIC DNA]</scope>
    <source>
        <strain evidence="9 10">NBRC 107630</strain>
    </source>
</reference>
<evidence type="ECO:0000256" key="3">
    <source>
        <dbReference type="ARBA" id="ARBA00013279"/>
    </source>
</evidence>
<gene>
    <name evidence="9" type="ORF">Dxin01_01705</name>
</gene>
<dbReference type="EMBL" id="BAABRN010000016">
    <property type="protein sequence ID" value="GAA5501966.1"/>
    <property type="molecule type" value="Genomic_DNA"/>
</dbReference>
<evidence type="ECO:0000256" key="1">
    <source>
        <dbReference type="ARBA" id="ARBA00001024"/>
    </source>
</evidence>
<feature type="domain" description="Lipase-like C-terminal" evidence="8">
    <location>
        <begin position="85"/>
        <end position="445"/>
    </location>
</feature>
<accession>A0ABP9VBH0</accession>
<dbReference type="PROSITE" id="PS51257">
    <property type="entry name" value="PROKAR_LIPOPROTEIN"/>
    <property type="match status" value="1"/>
</dbReference>
<keyword evidence="7" id="KW-0443">Lipid metabolism</keyword>
<organism evidence="9 10">
    <name type="scientific">Deinococcus xinjiangensis</name>
    <dbReference type="NCBI Taxonomy" id="457454"/>
    <lineage>
        <taxon>Bacteria</taxon>
        <taxon>Thermotogati</taxon>
        <taxon>Deinococcota</taxon>
        <taxon>Deinococci</taxon>
        <taxon>Deinococcales</taxon>
        <taxon>Deinococcaceae</taxon>
        <taxon>Deinococcus</taxon>
    </lineage>
</organism>
<protein>
    <recommendedName>
        <fullName evidence="3">triacylglycerol lipase</fullName>
        <ecNumber evidence="3">3.1.1.3</ecNumber>
    </recommendedName>
</protein>
<evidence type="ECO:0000256" key="7">
    <source>
        <dbReference type="ARBA" id="ARBA00023098"/>
    </source>
</evidence>
<evidence type="ECO:0000256" key="2">
    <source>
        <dbReference type="ARBA" id="ARBA00004613"/>
    </source>
</evidence>
<sequence>MSEAVRQSVRRAAVPLVCGLLLAACGQNRPNAAAATSTDSYAGRSHFLAAQTTPAEPLAPAQLTDLSTTLPAHKAISAQSIDKSVPIILVHGMAGFGRSDLGGLIKYWGGTFDVQEDLRSLGYNVFTAKMGPFSSNWDRAAELYAQIKGGCVDYGAARAAKFGHDRFDKTKCYAGFYPQWDAQHPVNLIGHSMGGPTARLLVKLLEDGSPENAASNNLFVGGRTGWVKNVMTISSPNSGSPAADNLQVLLPSLQKILISLAASSAVTGQNIYDFYLGQYHLNQQAGETFDAYVDRVMNSPIMTSKDSCGWDLRPDGSKELNAFIGRSKVTKYFSWATNDTSAGLLTGWYYPNITMNSLLDVTAYPYPRPMQAGLGNIYGSSIYGGVQYDSSWWPNDGLVPSNYMDAPLGEVSEKYSGQATQAGHWYALGRLDGYDHLDITGNLTLRDVKTFYRNQAAFISSQN</sequence>
<evidence type="ECO:0000256" key="6">
    <source>
        <dbReference type="ARBA" id="ARBA00022801"/>
    </source>
</evidence>
<keyword evidence="5" id="KW-0732">Signal</keyword>
<keyword evidence="10" id="KW-1185">Reference proteome</keyword>